<dbReference type="PROSITE" id="PS00622">
    <property type="entry name" value="HTH_LUXR_1"/>
    <property type="match status" value="1"/>
</dbReference>
<dbReference type="InterPro" id="IPR000792">
    <property type="entry name" value="Tscrpt_reg_LuxR_C"/>
</dbReference>
<dbReference type="EMBL" id="JAERRJ010000016">
    <property type="protein sequence ID" value="MBL1079391.1"/>
    <property type="molecule type" value="Genomic_DNA"/>
</dbReference>
<dbReference type="Proteomes" id="UP000602198">
    <property type="component" value="Unassembled WGS sequence"/>
</dbReference>
<protein>
    <submittedName>
        <fullName evidence="5">Helix-turn-helix transcriptional regulator</fullName>
    </submittedName>
</protein>
<dbReference type="InterPro" id="IPR016032">
    <property type="entry name" value="Sig_transdc_resp-reg_C-effctor"/>
</dbReference>
<dbReference type="RefSeq" id="WP_201955739.1">
    <property type="nucleotide sequence ID" value="NZ_JAERRJ010000016.1"/>
</dbReference>
<gene>
    <name evidence="5" type="ORF">JK358_33795</name>
</gene>
<dbReference type="SUPFAM" id="SSF55781">
    <property type="entry name" value="GAF domain-like"/>
    <property type="match status" value="1"/>
</dbReference>
<dbReference type="SUPFAM" id="SSF46894">
    <property type="entry name" value="C-terminal effector domain of the bipartite response regulators"/>
    <property type="match status" value="1"/>
</dbReference>
<evidence type="ECO:0000259" key="4">
    <source>
        <dbReference type="PROSITE" id="PS50043"/>
    </source>
</evidence>
<comment type="caution">
    <text evidence="5">The sequence shown here is derived from an EMBL/GenBank/DDBJ whole genome shotgun (WGS) entry which is preliminary data.</text>
</comment>
<evidence type="ECO:0000256" key="2">
    <source>
        <dbReference type="ARBA" id="ARBA00023125"/>
    </source>
</evidence>
<dbReference type="InterPro" id="IPR029016">
    <property type="entry name" value="GAF-like_dom_sf"/>
</dbReference>
<dbReference type="PANTHER" id="PTHR44688:SF16">
    <property type="entry name" value="DNA-BINDING TRANSCRIPTIONAL ACTIVATOR DEVR_DOSR"/>
    <property type="match status" value="1"/>
</dbReference>
<reference evidence="5 6" key="1">
    <citation type="submission" date="2021-01" db="EMBL/GenBank/DDBJ databases">
        <title>WGS of actinomycetes isolated from Thailand.</title>
        <authorList>
            <person name="Thawai C."/>
        </authorList>
    </citation>
    <scope>NUCLEOTIDE SEQUENCE [LARGE SCALE GENOMIC DNA]</scope>
    <source>
        <strain evidence="5 6">LPG 2</strain>
    </source>
</reference>
<dbReference type="SMART" id="SM00421">
    <property type="entry name" value="HTH_LUXR"/>
    <property type="match status" value="1"/>
</dbReference>
<dbReference type="Pfam" id="PF00196">
    <property type="entry name" value="GerE"/>
    <property type="match status" value="1"/>
</dbReference>
<dbReference type="PROSITE" id="PS50043">
    <property type="entry name" value="HTH_LUXR_2"/>
    <property type="match status" value="1"/>
</dbReference>
<proteinExistence type="predicted"/>
<dbReference type="PRINTS" id="PR00038">
    <property type="entry name" value="HTHLUXR"/>
</dbReference>
<organism evidence="5 6">
    <name type="scientific">Nocardia acididurans</name>
    <dbReference type="NCBI Taxonomy" id="2802282"/>
    <lineage>
        <taxon>Bacteria</taxon>
        <taxon>Bacillati</taxon>
        <taxon>Actinomycetota</taxon>
        <taxon>Actinomycetes</taxon>
        <taxon>Mycobacteriales</taxon>
        <taxon>Nocardiaceae</taxon>
        <taxon>Nocardia</taxon>
    </lineage>
</organism>
<dbReference type="InterPro" id="IPR036388">
    <property type="entry name" value="WH-like_DNA-bd_sf"/>
</dbReference>
<evidence type="ECO:0000256" key="3">
    <source>
        <dbReference type="ARBA" id="ARBA00023163"/>
    </source>
</evidence>
<name>A0ABS1MFQ9_9NOCA</name>
<sequence>MTAADLDTAALIDEAGELLAAAVPHDAGCWHTTDPGSLIETGFRAHHMPPPDASVARFAYLPDDFNSFARLASGRQHSGVLSEMTGGQLDRSVRYRELLRPNNITGELRIALIADGDCWGNVSLFREAPRDFTSDERDFADELSGVLGRGLRRAGVRARSAPESAGRWPGVLVVGDAGEIVSISEPARSWLAELGAPDAPEHEGLPFALVALAERARGDHEAWARVRADSGRWISLHASASGGQVAFVLQEAHPGAIAPLLYAAFAFTAREREIVDLVVQGRSTEAIAQRLFISPLTVQTHLTSIFAKTGIRSRRQLAGLLTGSADPGNTRNLG</sequence>
<dbReference type="Gene3D" id="3.30.450.40">
    <property type="match status" value="1"/>
</dbReference>
<accession>A0ABS1MFQ9</accession>
<keyword evidence="6" id="KW-1185">Reference proteome</keyword>
<evidence type="ECO:0000313" key="5">
    <source>
        <dbReference type="EMBL" id="MBL1079391.1"/>
    </source>
</evidence>
<evidence type="ECO:0000256" key="1">
    <source>
        <dbReference type="ARBA" id="ARBA00023015"/>
    </source>
</evidence>
<dbReference type="Gene3D" id="1.10.10.10">
    <property type="entry name" value="Winged helix-like DNA-binding domain superfamily/Winged helix DNA-binding domain"/>
    <property type="match status" value="1"/>
</dbReference>
<dbReference type="PANTHER" id="PTHR44688">
    <property type="entry name" value="DNA-BINDING TRANSCRIPTIONAL ACTIVATOR DEVR_DOSR"/>
    <property type="match status" value="1"/>
</dbReference>
<keyword evidence="3" id="KW-0804">Transcription</keyword>
<keyword evidence="1" id="KW-0805">Transcription regulation</keyword>
<feature type="domain" description="HTH luxR-type" evidence="4">
    <location>
        <begin position="260"/>
        <end position="325"/>
    </location>
</feature>
<evidence type="ECO:0000313" key="6">
    <source>
        <dbReference type="Proteomes" id="UP000602198"/>
    </source>
</evidence>
<keyword evidence="2" id="KW-0238">DNA-binding</keyword>
<dbReference type="CDD" id="cd06170">
    <property type="entry name" value="LuxR_C_like"/>
    <property type="match status" value="1"/>
</dbReference>